<dbReference type="GO" id="GO:0020037">
    <property type="term" value="F:heme binding"/>
    <property type="evidence" value="ECO:0007669"/>
    <property type="project" value="InterPro"/>
</dbReference>
<dbReference type="InterPro" id="IPR002327">
    <property type="entry name" value="Cyt_c_1A/1B"/>
</dbReference>
<keyword evidence="11" id="KW-1185">Reference proteome</keyword>
<keyword evidence="5 6" id="KW-0408">Iron</keyword>
<evidence type="ECO:0000256" key="2">
    <source>
        <dbReference type="ARBA" id="ARBA00022617"/>
    </source>
</evidence>
<dbReference type="PRINTS" id="PR00604">
    <property type="entry name" value="CYTCHRMECIAB"/>
</dbReference>
<evidence type="ECO:0000313" key="11">
    <source>
        <dbReference type="Proteomes" id="UP000309848"/>
    </source>
</evidence>
<dbReference type="EMBL" id="SRXU01000005">
    <property type="protein sequence ID" value="TGX41640.1"/>
    <property type="molecule type" value="Genomic_DNA"/>
</dbReference>
<name>A0A4S1WIZ0_9SPHN</name>
<evidence type="ECO:0000256" key="6">
    <source>
        <dbReference type="PROSITE-ProRule" id="PRU00433"/>
    </source>
</evidence>
<dbReference type="PROSITE" id="PS51007">
    <property type="entry name" value="CYTC"/>
    <property type="match status" value="1"/>
</dbReference>
<organism evidence="10 11">
    <name type="scientific">Sphingomonas naasensis</name>
    <dbReference type="NCBI Taxonomy" id="1344951"/>
    <lineage>
        <taxon>Bacteria</taxon>
        <taxon>Pseudomonadati</taxon>
        <taxon>Pseudomonadota</taxon>
        <taxon>Alphaproteobacteria</taxon>
        <taxon>Sphingomonadales</taxon>
        <taxon>Sphingomonadaceae</taxon>
        <taxon>Sphingomonas</taxon>
    </lineage>
</organism>
<dbReference type="Pfam" id="PF00034">
    <property type="entry name" value="Cytochrom_C"/>
    <property type="match status" value="1"/>
</dbReference>
<dbReference type="Gene3D" id="1.10.760.10">
    <property type="entry name" value="Cytochrome c-like domain"/>
    <property type="match status" value="1"/>
</dbReference>
<dbReference type="AlphaFoldDB" id="A0A4S1WIZ0"/>
<keyword evidence="3 6" id="KW-0479">Metal-binding</keyword>
<dbReference type="GO" id="GO:0009055">
    <property type="term" value="F:electron transfer activity"/>
    <property type="evidence" value="ECO:0007669"/>
    <property type="project" value="InterPro"/>
</dbReference>
<proteinExistence type="predicted"/>
<keyword evidence="1" id="KW-0813">Transport</keyword>
<feature type="transmembrane region" description="Helical" evidence="8">
    <location>
        <begin position="12"/>
        <end position="30"/>
    </location>
</feature>
<protein>
    <submittedName>
        <fullName evidence="10">Cytochrome c family protein</fullName>
    </submittedName>
</protein>
<reference evidence="10 11" key="1">
    <citation type="submission" date="2019-04" db="EMBL/GenBank/DDBJ databases">
        <title>Sphingomonas psychrotolerans sp. nov., isolated from soil in the Tianshan Mountains, Xinjiang, China.</title>
        <authorList>
            <person name="Luo Y."/>
            <person name="Sheng H."/>
        </authorList>
    </citation>
    <scope>NUCLEOTIDE SEQUENCE [LARGE SCALE GENOMIC DNA]</scope>
    <source>
        <strain evidence="10 11">KIS18-15</strain>
    </source>
</reference>
<evidence type="ECO:0000259" key="9">
    <source>
        <dbReference type="PROSITE" id="PS51007"/>
    </source>
</evidence>
<dbReference type="InterPro" id="IPR009056">
    <property type="entry name" value="Cyt_c-like_dom"/>
</dbReference>
<dbReference type="SUPFAM" id="SSF46626">
    <property type="entry name" value="Cytochrome c"/>
    <property type="match status" value="1"/>
</dbReference>
<feature type="domain" description="Cytochrome c" evidence="9">
    <location>
        <begin position="66"/>
        <end position="166"/>
    </location>
</feature>
<accession>A0A4S1WIZ0</accession>
<feature type="compositionally biased region" description="Low complexity" evidence="7">
    <location>
        <begin position="174"/>
        <end position="193"/>
    </location>
</feature>
<keyword evidence="8" id="KW-0812">Transmembrane</keyword>
<evidence type="ECO:0000256" key="3">
    <source>
        <dbReference type="ARBA" id="ARBA00022723"/>
    </source>
</evidence>
<dbReference type="RefSeq" id="WP_135985822.1">
    <property type="nucleotide sequence ID" value="NZ_JAASQM010000003.1"/>
</dbReference>
<dbReference type="Proteomes" id="UP000309848">
    <property type="component" value="Unassembled WGS sequence"/>
</dbReference>
<gene>
    <name evidence="10" type="ORF">E5A74_13600</name>
</gene>
<comment type="caution">
    <text evidence="10">The sequence shown here is derived from an EMBL/GenBank/DDBJ whole genome shotgun (WGS) entry which is preliminary data.</text>
</comment>
<keyword evidence="8" id="KW-0472">Membrane</keyword>
<evidence type="ECO:0000256" key="1">
    <source>
        <dbReference type="ARBA" id="ARBA00022448"/>
    </source>
</evidence>
<dbReference type="InterPro" id="IPR036909">
    <property type="entry name" value="Cyt_c-like_dom_sf"/>
</dbReference>
<evidence type="ECO:0000313" key="10">
    <source>
        <dbReference type="EMBL" id="TGX41640.1"/>
    </source>
</evidence>
<keyword evidence="8" id="KW-1133">Transmembrane helix</keyword>
<dbReference type="GO" id="GO:0046872">
    <property type="term" value="F:metal ion binding"/>
    <property type="evidence" value="ECO:0007669"/>
    <property type="project" value="UniProtKB-KW"/>
</dbReference>
<sequence length="226" mass="22787">MSDRFNTIAGWALAGGIAALGLSIVSGMAFHSERPEKMGYVIEGVEAPGEGGGAAVEPIAVRLAKADVAKGADVFKQCTACHTINSGGASGIGPNLFGAVGKVHGHVPGFAYSDALKAVPGNWTFDALDAWLTSPRKYAPGTKMTFAGLTNPQDRANVIAYLNSQGSNLPLPAAPAAGEEPAADNAAQANVAEGPGTANVSNEATPAEGTPAKDPQAAIEAEKKGH</sequence>
<evidence type="ECO:0000256" key="8">
    <source>
        <dbReference type="SAM" id="Phobius"/>
    </source>
</evidence>
<evidence type="ECO:0000256" key="5">
    <source>
        <dbReference type="ARBA" id="ARBA00023004"/>
    </source>
</evidence>
<keyword evidence="2 6" id="KW-0349">Heme</keyword>
<dbReference type="OrthoDB" id="9805828at2"/>
<keyword evidence="4" id="KW-0249">Electron transport</keyword>
<feature type="region of interest" description="Disordered" evidence="7">
    <location>
        <begin position="171"/>
        <end position="226"/>
    </location>
</feature>
<evidence type="ECO:0000256" key="7">
    <source>
        <dbReference type="SAM" id="MobiDB-lite"/>
    </source>
</evidence>
<dbReference type="PANTHER" id="PTHR11961">
    <property type="entry name" value="CYTOCHROME C"/>
    <property type="match status" value="1"/>
</dbReference>
<evidence type="ECO:0000256" key="4">
    <source>
        <dbReference type="ARBA" id="ARBA00022982"/>
    </source>
</evidence>